<dbReference type="Proteomes" id="UP000017842">
    <property type="component" value="Unassembled WGS sequence"/>
</dbReference>
<reference evidence="1 2" key="1">
    <citation type="journal article" date="2013" name="Genome Announc.">
        <title>Draft Genome Sequence of the Methanotrophic Gammaproteobacterium Methyloglobulus morosus DSM 22980 Strain KoM1.</title>
        <authorList>
            <person name="Poehlein A."/>
            <person name="Deutzmann J.S."/>
            <person name="Daniel R."/>
            <person name="Simeonova D.D."/>
        </authorList>
    </citation>
    <scope>NUCLEOTIDE SEQUENCE [LARGE SCALE GENOMIC DNA]</scope>
    <source>
        <strain evidence="1 2">KoM1</strain>
    </source>
</reference>
<dbReference type="STRING" id="1116472.MGMO_8c00250"/>
<dbReference type="OrthoDB" id="7006393at2"/>
<dbReference type="PATRIC" id="fig|1116472.3.peg.202"/>
<dbReference type="EMBL" id="AYLO01000008">
    <property type="protein sequence ID" value="ESS73888.1"/>
    <property type="molecule type" value="Genomic_DNA"/>
</dbReference>
<organism evidence="1 2">
    <name type="scientific">Methyloglobulus morosus KoM1</name>
    <dbReference type="NCBI Taxonomy" id="1116472"/>
    <lineage>
        <taxon>Bacteria</taxon>
        <taxon>Pseudomonadati</taxon>
        <taxon>Pseudomonadota</taxon>
        <taxon>Gammaproteobacteria</taxon>
        <taxon>Methylococcales</taxon>
        <taxon>Methylococcaceae</taxon>
        <taxon>Methyloglobulus</taxon>
    </lineage>
</organism>
<dbReference type="AlphaFoldDB" id="V5CAP5"/>
<accession>V5CAP5</accession>
<proteinExistence type="predicted"/>
<dbReference type="RefSeq" id="WP_023493123.1">
    <property type="nucleotide sequence ID" value="NZ_AYLO01000008.1"/>
</dbReference>
<evidence type="ECO:0000313" key="1">
    <source>
        <dbReference type="EMBL" id="ESS73888.1"/>
    </source>
</evidence>
<gene>
    <name evidence="1" type="ORF">MGMO_8c00250</name>
</gene>
<evidence type="ECO:0000313" key="2">
    <source>
        <dbReference type="Proteomes" id="UP000017842"/>
    </source>
</evidence>
<protein>
    <submittedName>
        <fullName evidence="1">IPT/TIG domain-containing protein</fullName>
    </submittedName>
</protein>
<sequence length="838" mass="86586">MKKIELLTGRVSSQIGKGRLRKGIEIALAGTILVSGMANAVLRDRGPVRSVGTTTLPADFFPDWYRETADAGGLAIGQCIYQDDAGSGPLCLTSTADALPDRFAGNIGDEAFYAASEINIPITGGDLLWIGNFEMAYLTADGSPPAVRNAADPQEVVFSRERIRIDLPVTGDNSCAGDYIVRTPFAVHNFTMEEGGRALFYTNDITPIPGDMDAALKGLHGPFLKWDVGVDGVNPVSATNPAIVFTPPVGPVRKYIGDPNIEHLFVGSTIPAGPGHLEKTFNNYVEIIPPAGCNLGAGAGQPLFNDLAAISGPIWDLPIVDPIAITKATYVRNGATAALDVWADGTKNHNVVLTASTDASQHLPSVTMQEEKVAGVATGRYHAHLEFDNGAVSLAQIPSSVTVTDLTSNPTNRSSSGVVDAVIVTKSVFEPVTRKLCIAAHSGDETSPVPLSLNSPAYGAFGPATGTCPAVAVNDVVLDVDLDNFNPDTHFIPKDVIVQSNLGGKETSQPVSLADGTASDALVLLGAVSDSFDNIQGTGTTALDLTGVAFDNTPSLVKLTASADTTPGNFRIVVISQPNDGTKQVGTVTAPISGGTVTYTAEEGMDASNLTFYYAIQDTVNNTVTNVARVDLSVDKTIPPPVGVADRQGVFRTTAGAVIPVLANDTTGLSATPIDITSVQIATQGTRGNAVANASGTITYTPVGQGATANNTIDTFTYTVANTAGVRSAPITVQVALKTAAEAVAFQRVRWNGSRWDIRFTSTYAGPAGAITLAPSAQCRLTANGAGGQIGDIGGPVVPGAGTNAYVNVANSPAAVGNNYTVNCTTSSGGSGNRTGQL</sequence>
<keyword evidence="2" id="KW-1185">Reference proteome</keyword>
<name>V5CAP5_9GAMM</name>
<comment type="caution">
    <text evidence="1">The sequence shown here is derived from an EMBL/GenBank/DDBJ whole genome shotgun (WGS) entry which is preliminary data.</text>
</comment>